<accession>A0A8A4TN74</accession>
<evidence type="ECO:0000313" key="4">
    <source>
        <dbReference type="EMBL" id="QTD50887.1"/>
    </source>
</evidence>
<dbReference type="InterPro" id="IPR050361">
    <property type="entry name" value="MPP/UQCRC_Complex"/>
</dbReference>
<dbReference type="GO" id="GO:0046872">
    <property type="term" value="F:metal ion binding"/>
    <property type="evidence" value="ECO:0007669"/>
    <property type="project" value="InterPro"/>
</dbReference>
<feature type="chain" id="PRO_5035303807" evidence="1">
    <location>
        <begin position="20"/>
        <end position="478"/>
    </location>
</feature>
<evidence type="ECO:0000313" key="5">
    <source>
        <dbReference type="Proteomes" id="UP000663929"/>
    </source>
</evidence>
<dbReference type="InterPro" id="IPR011249">
    <property type="entry name" value="Metalloenz_LuxS/M16"/>
</dbReference>
<dbReference type="RefSeq" id="WP_237381028.1">
    <property type="nucleotide sequence ID" value="NZ_CP071793.1"/>
</dbReference>
<dbReference type="AlphaFoldDB" id="A0A8A4TN74"/>
<feature type="signal peptide" evidence="1">
    <location>
        <begin position="1"/>
        <end position="19"/>
    </location>
</feature>
<dbReference type="PANTHER" id="PTHR11851:SF224">
    <property type="entry name" value="PROCESSING PROTEASE"/>
    <property type="match status" value="1"/>
</dbReference>
<name>A0A8A4TN74_SULCO</name>
<dbReference type="Pfam" id="PF05193">
    <property type="entry name" value="Peptidase_M16_C"/>
    <property type="match status" value="1"/>
</dbReference>
<feature type="domain" description="Peptidase M16 C-terminal" evidence="3">
    <location>
        <begin position="208"/>
        <end position="381"/>
    </location>
</feature>
<dbReference type="SUPFAM" id="SSF63411">
    <property type="entry name" value="LuxS/MPP-like metallohydrolase"/>
    <property type="match status" value="2"/>
</dbReference>
<evidence type="ECO:0000256" key="1">
    <source>
        <dbReference type="SAM" id="SignalP"/>
    </source>
</evidence>
<dbReference type="KEGG" id="scor:J3U87_00330"/>
<dbReference type="Proteomes" id="UP000663929">
    <property type="component" value="Chromosome"/>
</dbReference>
<proteinExistence type="predicted"/>
<dbReference type="Gene3D" id="3.30.830.10">
    <property type="entry name" value="Metalloenzyme, LuxS/M16 peptidase-like"/>
    <property type="match status" value="2"/>
</dbReference>
<dbReference type="InterPro" id="IPR011765">
    <property type="entry name" value="Pept_M16_N"/>
</dbReference>
<evidence type="ECO:0000259" key="2">
    <source>
        <dbReference type="Pfam" id="PF00675"/>
    </source>
</evidence>
<feature type="domain" description="Peptidase M16 N-terminal" evidence="2">
    <location>
        <begin position="66"/>
        <end position="165"/>
    </location>
</feature>
<sequence length="478" mass="52799">MKTIILAMCSLCLSASVWAAGVDRSQPPKVGEPKTYRPLEPTRFTLSNGLEVLFFEKHGVPLMHLSAMIHTGSADEKKGDEGLATLVAETLDEGAGGRTSLELADEIDYLGADLRVELDEHAILVSLHSTVANFDPASNLFRDLLMRPDFPKKELKRIQTELYNEMLSTYDDPSNVANLFFGKMVYGDAHPYGRWTTRLAVERDNTSVSDLKRFHKAHFVAANTTLVAAGAMKPDTFKGKLEALLGKMPKGKASKSDMPKAKQNGKRRVHLVNKPGAAQSCLRIGYLGIEPDHKDYFPVLVMNTILGGSFSSRMNQNIREEHGYAYGARTRFITRQGRGPFIATSNVQTDVTDKALKEMFSELREISETVSEEEVMRARNYLSLGFPSQFQSVAGIVSYHVNLLHSGQPLSRTAEYAASVQKVTLADVVRVAKEHVKPQKMSVTIVGDRAAIEKGVTSLKLGPMTHYELEEALGPKSR</sequence>
<keyword evidence="5" id="KW-1185">Reference proteome</keyword>
<reference evidence="4" key="1">
    <citation type="submission" date="2021-03" db="EMBL/GenBank/DDBJ databases">
        <title>Acanthopleuribacteraceae sp. M133.</title>
        <authorList>
            <person name="Wang G."/>
        </authorList>
    </citation>
    <scope>NUCLEOTIDE SEQUENCE</scope>
    <source>
        <strain evidence="4">M133</strain>
    </source>
</reference>
<evidence type="ECO:0000259" key="3">
    <source>
        <dbReference type="Pfam" id="PF05193"/>
    </source>
</evidence>
<dbReference type="Pfam" id="PF00675">
    <property type="entry name" value="Peptidase_M16"/>
    <property type="match status" value="1"/>
</dbReference>
<dbReference type="InterPro" id="IPR007863">
    <property type="entry name" value="Peptidase_M16_C"/>
</dbReference>
<keyword evidence="1" id="KW-0732">Signal</keyword>
<organism evidence="4 5">
    <name type="scientific">Sulfidibacter corallicola</name>
    <dbReference type="NCBI Taxonomy" id="2818388"/>
    <lineage>
        <taxon>Bacteria</taxon>
        <taxon>Pseudomonadati</taxon>
        <taxon>Acidobacteriota</taxon>
        <taxon>Holophagae</taxon>
        <taxon>Acanthopleuribacterales</taxon>
        <taxon>Acanthopleuribacteraceae</taxon>
        <taxon>Sulfidibacter</taxon>
    </lineage>
</organism>
<gene>
    <name evidence="4" type="ORF">J3U87_00330</name>
</gene>
<protein>
    <submittedName>
        <fullName evidence="4">Insulinase family protein</fullName>
    </submittedName>
</protein>
<dbReference type="PANTHER" id="PTHR11851">
    <property type="entry name" value="METALLOPROTEASE"/>
    <property type="match status" value="1"/>
</dbReference>
<dbReference type="EMBL" id="CP071793">
    <property type="protein sequence ID" value="QTD50887.1"/>
    <property type="molecule type" value="Genomic_DNA"/>
</dbReference>